<proteinExistence type="predicted"/>
<dbReference type="InterPro" id="IPR003615">
    <property type="entry name" value="HNH_nuc"/>
</dbReference>
<dbReference type="KEGG" id="aup:AsAng_0031650"/>
<evidence type="ECO:0000313" key="1">
    <source>
        <dbReference type="EMBL" id="BDS12442.1"/>
    </source>
</evidence>
<gene>
    <name evidence="1" type="ORF">AsAng_0031650</name>
</gene>
<dbReference type="EMBL" id="AP026867">
    <property type="protein sequence ID" value="BDS12442.1"/>
    <property type="molecule type" value="Genomic_DNA"/>
</dbReference>
<evidence type="ECO:0008006" key="3">
    <source>
        <dbReference type="Google" id="ProtNLM"/>
    </source>
</evidence>
<reference evidence="1" key="1">
    <citation type="submission" date="2022-09" db="EMBL/GenBank/DDBJ databases">
        <title>Aureispira anguillicida sp. nov., isolated from Leptocephalus of Japanese eel Anguilla japonica.</title>
        <authorList>
            <person name="Yuasa K."/>
            <person name="Mekata T."/>
            <person name="Ikunari K."/>
        </authorList>
    </citation>
    <scope>NUCLEOTIDE SEQUENCE</scope>
    <source>
        <strain evidence="1">EL160426</strain>
    </source>
</reference>
<organism evidence="1 2">
    <name type="scientific">Aureispira anguillae</name>
    <dbReference type="NCBI Taxonomy" id="2864201"/>
    <lineage>
        <taxon>Bacteria</taxon>
        <taxon>Pseudomonadati</taxon>
        <taxon>Bacteroidota</taxon>
        <taxon>Saprospiria</taxon>
        <taxon>Saprospirales</taxon>
        <taxon>Saprospiraceae</taxon>
        <taxon>Aureispira</taxon>
    </lineage>
</organism>
<dbReference type="AlphaFoldDB" id="A0A915YG63"/>
<sequence>MIKLFPIPTPAKLTPEIAQALTLEFIKTKKAVWKGHNIPKTLLKMSHQKCCYCECHIEEESKYMEVEHFCHKDEYNFLVLEWSNLLPSCKRCNTTKGNHDVYLSPIVKPTKDKPKEHLCYYEFRLYPKTTLGGNTIEVLDLNNSTRLVIPRFKLGEILKEQLINLIELTREFDSGKSTSTKRKNRIVGTLERLMREAIPSAVYSAIMATILLKDDCYQQTKAIFKKHQLWTTEFQELEQQAKFCALDLK</sequence>
<evidence type="ECO:0000313" key="2">
    <source>
        <dbReference type="Proteomes" id="UP001060919"/>
    </source>
</evidence>
<dbReference type="RefSeq" id="WP_264793511.1">
    <property type="nucleotide sequence ID" value="NZ_AP026867.1"/>
</dbReference>
<dbReference type="CDD" id="cd00085">
    <property type="entry name" value="HNHc"/>
    <property type="match status" value="1"/>
</dbReference>
<dbReference type="Gene3D" id="1.10.30.50">
    <property type="match status" value="1"/>
</dbReference>
<keyword evidence="2" id="KW-1185">Reference proteome</keyword>
<protein>
    <recommendedName>
        <fullName evidence="3">HNH nuclease domain-containing protein</fullName>
    </recommendedName>
</protein>
<accession>A0A915YG63</accession>
<dbReference type="Proteomes" id="UP001060919">
    <property type="component" value="Chromosome"/>
</dbReference>
<name>A0A915YG63_9BACT</name>